<sequence length="92" mass="10547">SLNKTKDRSSDPNPLIDSTIATSSRRRKITIKTTTLPSKLHDDEDDDINEDNLINEKYRLTTQKNYKQQQSNLINILPIDQPKKPMGNPLTI</sequence>
<feature type="compositionally biased region" description="Basic and acidic residues" evidence="1">
    <location>
        <begin position="1"/>
        <end position="10"/>
    </location>
</feature>
<comment type="caution">
    <text evidence="3">The sequence shown here is derived from an EMBL/GenBank/DDBJ whole genome shotgun (WGS) entry which is preliminary data.</text>
</comment>
<proteinExistence type="predicted"/>
<evidence type="ECO:0000313" key="3">
    <source>
        <dbReference type="EMBL" id="CAF4401861.1"/>
    </source>
</evidence>
<feature type="non-terminal residue" evidence="3">
    <location>
        <position position="92"/>
    </location>
</feature>
<protein>
    <submittedName>
        <fullName evidence="3">Uncharacterized protein</fullName>
    </submittedName>
</protein>
<reference evidence="3" key="1">
    <citation type="submission" date="2021-02" db="EMBL/GenBank/DDBJ databases">
        <authorList>
            <person name="Nowell W R."/>
        </authorList>
    </citation>
    <scope>NUCLEOTIDE SEQUENCE</scope>
</reference>
<evidence type="ECO:0000313" key="4">
    <source>
        <dbReference type="Proteomes" id="UP000676336"/>
    </source>
</evidence>
<feature type="non-terminal residue" evidence="3">
    <location>
        <position position="1"/>
    </location>
</feature>
<evidence type="ECO:0000313" key="2">
    <source>
        <dbReference type="EMBL" id="CAF4294112.1"/>
    </source>
</evidence>
<feature type="region of interest" description="Disordered" evidence="1">
    <location>
        <begin position="1"/>
        <end position="23"/>
    </location>
</feature>
<dbReference type="EMBL" id="CAJOBH010034283">
    <property type="protein sequence ID" value="CAF4294112.1"/>
    <property type="molecule type" value="Genomic_DNA"/>
</dbReference>
<dbReference type="AlphaFoldDB" id="A0A8S2VIJ7"/>
<organism evidence="3 4">
    <name type="scientific">Rotaria magnacalcarata</name>
    <dbReference type="NCBI Taxonomy" id="392030"/>
    <lineage>
        <taxon>Eukaryota</taxon>
        <taxon>Metazoa</taxon>
        <taxon>Spiralia</taxon>
        <taxon>Gnathifera</taxon>
        <taxon>Rotifera</taxon>
        <taxon>Eurotatoria</taxon>
        <taxon>Bdelloidea</taxon>
        <taxon>Philodinida</taxon>
        <taxon>Philodinidae</taxon>
        <taxon>Rotaria</taxon>
    </lineage>
</organism>
<accession>A0A8S2VIJ7</accession>
<dbReference type="Proteomes" id="UP000681967">
    <property type="component" value="Unassembled WGS sequence"/>
</dbReference>
<gene>
    <name evidence="2" type="ORF">BYL167_LOCUS27216</name>
    <name evidence="3" type="ORF">SMN809_LOCUS30482</name>
</gene>
<dbReference type="EMBL" id="CAJOBI010057769">
    <property type="protein sequence ID" value="CAF4401861.1"/>
    <property type="molecule type" value="Genomic_DNA"/>
</dbReference>
<evidence type="ECO:0000256" key="1">
    <source>
        <dbReference type="SAM" id="MobiDB-lite"/>
    </source>
</evidence>
<dbReference type="Proteomes" id="UP000676336">
    <property type="component" value="Unassembled WGS sequence"/>
</dbReference>
<name>A0A8S2VIJ7_9BILA</name>